<dbReference type="AlphaFoldDB" id="Q0RPP4"/>
<keyword evidence="3" id="KW-1185">Reference proteome</keyword>
<dbReference type="EMBL" id="CT573213">
    <property type="protein sequence ID" value="CAJ60487.1"/>
    <property type="molecule type" value="Genomic_DNA"/>
</dbReference>
<evidence type="ECO:0000313" key="2">
    <source>
        <dbReference type="EMBL" id="CAJ60487.1"/>
    </source>
</evidence>
<gene>
    <name evidence="2" type="ordered locus">FRAAL1836</name>
</gene>
<dbReference type="HOGENOM" id="CLU_1101608_0_0_11"/>
<feature type="region of interest" description="Disordered" evidence="1">
    <location>
        <begin position="92"/>
        <end position="116"/>
    </location>
</feature>
<protein>
    <submittedName>
        <fullName evidence="2">Uncharacterized protein</fullName>
    </submittedName>
</protein>
<proteinExistence type="predicted"/>
<feature type="region of interest" description="Disordered" evidence="1">
    <location>
        <begin position="1"/>
        <end position="23"/>
    </location>
</feature>
<dbReference type="RefSeq" id="WP_011603015.1">
    <property type="nucleotide sequence ID" value="NC_008278.1"/>
</dbReference>
<evidence type="ECO:0000256" key="1">
    <source>
        <dbReference type="SAM" id="MobiDB-lite"/>
    </source>
</evidence>
<dbReference type="Proteomes" id="UP000000657">
    <property type="component" value="Chromosome"/>
</dbReference>
<evidence type="ECO:0000313" key="3">
    <source>
        <dbReference type="Proteomes" id="UP000000657"/>
    </source>
</evidence>
<dbReference type="KEGG" id="fal:FRAAL1836"/>
<accession>Q0RPP4</accession>
<name>Q0RPP4_FRAAA</name>
<sequence>MASAHLRNPAGPPKPGNPCDLRDHRRYRVGDACVAAVAAEGLRFRLTPMPRRGSARHPSGADARRTEILGYHPWNVDPSRCAVPEVGAHSVTARSDAGLSARARSGDPSPVGSRRIRGPDGAAPPYLFRVCERARRLHDDESDGGSMGMSGHIFLMALTVSNMLVQGPLAKLVRSRYGQGGATRMLDGASGVYGLIFTVWASVAWGFPWPGAGVGAGMLLIVLGTWLYRRREAGRLRASAGQQTVPGPREPA</sequence>
<organism evidence="2 3">
    <name type="scientific">Frankia alni (strain DSM 45986 / CECT 9034 / ACN14a)</name>
    <dbReference type="NCBI Taxonomy" id="326424"/>
    <lineage>
        <taxon>Bacteria</taxon>
        <taxon>Bacillati</taxon>
        <taxon>Actinomycetota</taxon>
        <taxon>Actinomycetes</taxon>
        <taxon>Frankiales</taxon>
        <taxon>Frankiaceae</taxon>
        <taxon>Frankia</taxon>
    </lineage>
</organism>
<reference evidence="2 3" key="1">
    <citation type="journal article" date="2007" name="Genome Res.">
        <title>Genome characteristics of facultatively symbiotic Frankia sp. strains reflect host range and host plant biogeography.</title>
        <authorList>
            <person name="Normand P."/>
            <person name="Lapierre P."/>
            <person name="Tisa L.S."/>
            <person name="Gogarten J.P."/>
            <person name="Alloisio N."/>
            <person name="Bagnarol E."/>
            <person name="Bassi C.A."/>
            <person name="Berry A.M."/>
            <person name="Bickhart D.M."/>
            <person name="Choisne N."/>
            <person name="Couloux A."/>
            <person name="Cournoyer B."/>
            <person name="Cruveiller S."/>
            <person name="Daubin V."/>
            <person name="Demange N."/>
            <person name="Francino M.P."/>
            <person name="Goltsman E."/>
            <person name="Huang Y."/>
            <person name="Kopp O.R."/>
            <person name="Labarre L."/>
            <person name="Lapidus A."/>
            <person name="Lavire C."/>
            <person name="Marechal J."/>
            <person name="Martinez M."/>
            <person name="Mastronunzio J.E."/>
            <person name="Mullin B.C."/>
            <person name="Niemann J."/>
            <person name="Pujic P."/>
            <person name="Rawnsley T."/>
            <person name="Rouy Z."/>
            <person name="Schenowitz C."/>
            <person name="Sellstedt A."/>
            <person name="Tavares F."/>
            <person name="Tomkins J.P."/>
            <person name="Vallenet D."/>
            <person name="Valverde C."/>
            <person name="Wall L.G."/>
            <person name="Wang Y."/>
            <person name="Medigue C."/>
            <person name="Benson D.R."/>
        </authorList>
    </citation>
    <scope>NUCLEOTIDE SEQUENCE [LARGE SCALE GENOMIC DNA]</scope>
    <source>
        <strain evidence="3">DSM 45986 / CECT 9034 / ACN14a</strain>
    </source>
</reference>
<dbReference type="OrthoDB" id="10009716at2"/>